<feature type="non-terminal residue" evidence="1">
    <location>
        <position position="64"/>
    </location>
</feature>
<evidence type="ECO:0000313" key="2">
    <source>
        <dbReference type="EMBL" id="CAF4887498.1"/>
    </source>
</evidence>
<gene>
    <name evidence="1" type="ORF">UJA718_LOCUS44923</name>
    <name evidence="2" type="ORF">UJA718_LOCUS44970</name>
</gene>
<evidence type="ECO:0000313" key="1">
    <source>
        <dbReference type="EMBL" id="CAF4886471.1"/>
    </source>
</evidence>
<protein>
    <submittedName>
        <fullName evidence="1">Uncharacterized protein</fullName>
    </submittedName>
</protein>
<organism evidence="1 3">
    <name type="scientific">Rotaria socialis</name>
    <dbReference type="NCBI Taxonomy" id="392032"/>
    <lineage>
        <taxon>Eukaryota</taxon>
        <taxon>Metazoa</taxon>
        <taxon>Spiralia</taxon>
        <taxon>Gnathifera</taxon>
        <taxon>Rotifera</taxon>
        <taxon>Eurotatoria</taxon>
        <taxon>Bdelloidea</taxon>
        <taxon>Philodinida</taxon>
        <taxon>Philodinidae</taxon>
        <taxon>Rotaria</taxon>
    </lineage>
</organism>
<comment type="caution">
    <text evidence="1">The sequence shown here is derived from an EMBL/GenBank/DDBJ whole genome shotgun (WGS) entry which is preliminary data.</text>
</comment>
<dbReference type="AlphaFoldDB" id="A0A821U9T4"/>
<dbReference type="EMBL" id="CAJOBP010072437">
    <property type="protein sequence ID" value="CAF4887498.1"/>
    <property type="molecule type" value="Genomic_DNA"/>
</dbReference>
<dbReference type="Gene3D" id="2.130.10.10">
    <property type="entry name" value="YVTN repeat-like/Quinoprotein amine dehydrogenase"/>
    <property type="match status" value="1"/>
</dbReference>
<sequence length="64" mass="6932">HAHSGFFAYSVGCNVIVENLNNNHQTILTGHTEEISTLTLSNDVSILASAQCSTLTNKDELQTK</sequence>
<name>A0A821U9T4_9BILA</name>
<keyword evidence="3" id="KW-1185">Reference proteome</keyword>
<feature type="non-terminal residue" evidence="1">
    <location>
        <position position="1"/>
    </location>
</feature>
<proteinExistence type="predicted"/>
<dbReference type="InterPro" id="IPR015943">
    <property type="entry name" value="WD40/YVTN_repeat-like_dom_sf"/>
</dbReference>
<evidence type="ECO:0000313" key="3">
    <source>
        <dbReference type="Proteomes" id="UP000663873"/>
    </source>
</evidence>
<reference evidence="1" key="1">
    <citation type="submission" date="2021-02" db="EMBL/GenBank/DDBJ databases">
        <authorList>
            <person name="Nowell W R."/>
        </authorList>
    </citation>
    <scope>NUCLEOTIDE SEQUENCE</scope>
</reference>
<dbReference type="EMBL" id="CAJOBP010072074">
    <property type="protein sequence ID" value="CAF4886471.1"/>
    <property type="molecule type" value="Genomic_DNA"/>
</dbReference>
<dbReference type="Proteomes" id="UP000663873">
    <property type="component" value="Unassembled WGS sequence"/>
</dbReference>
<accession>A0A821U9T4</accession>